<protein>
    <recommendedName>
        <fullName evidence="2">SET domain-containing protein</fullName>
    </recommendedName>
</protein>
<dbReference type="AlphaFoldDB" id="A0A830HNB3"/>
<dbReference type="EMBL" id="BNJQ01000015">
    <property type="protein sequence ID" value="GHP07011.1"/>
    <property type="molecule type" value="Genomic_DNA"/>
</dbReference>
<keyword evidence="4" id="KW-1185">Reference proteome</keyword>
<dbReference type="InterPro" id="IPR001214">
    <property type="entry name" value="SET_dom"/>
</dbReference>
<evidence type="ECO:0000259" key="2">
    <source>
        <dbReference type="PROSITE" id="PS50280"/>
    </source>
</evidence>
<proteinExistence type="predicted"/>
<reference evidence="3" key="1">
    <citation type="submission" date="2020-10" db="EMBL/GenBank/DDBJ databases">
        <title>Unveiling of a novel bifunctional photoreceptor, Dualchrome1, isolated from a cosmopolitan green alga.</title>
        <authorList>
            <person name="Suzuki S."/>
            <person name="Kawachi M."/>
        </authorList>
    </citation>
    <scope>NUCLEOTIDE SEQUENCE</scope>
    <source>
        <strain evidence="3">NIES 2893</strain>
    </source>
</reference>
<feature type="domain" description="SET" evidence="2">
    <location>
        <begin position="89"/>
        <end position="209"/>
    </location>
</feature>
<dbReference type="PROSITE" id="PS50280">
    <property type="entry name" value="SET"/>
    <property type="match status" value="1"/>
</dbReference>
<gene>
    <name evidence="3" type="ORF">PPROV_000575400</name>
</gene>
<evidence type="ECO:0000256" key="1">
    <source>
        <dbReference type="SAM" id="MobiDB-lite"/>
    </source>
</evidence>
<feature type="region of interest" description="Disordered" evidence="1">
    <location>
        <begin position="246"/>
        <end position="267"/>
    </location>
</feature>
<name>A0A830HNB3_9CHLO</name>
<dbReference type="Proteomes" id="UP000660262">
    <property type="component" value="Unassembled WGS sequence"/>
</dbReference>
<accession>A0A830HNB3</accession>
<evidence type="ECO:0000313" key="3">
    <source>
        <dbReference type="EMBL" id="GHP07011.1"/>
    </source>
</evidence>
<feature type="compositionally biased region" description="Polar residues" evidence="1">
    <location>
        <begin position="249"/>
        <end position="259"/>
    </location>
</feature>
<organism evidence="3 4">
    <name type="scientific">Pycnococcus provasolii</name>
    <dbReference type="NCBI Taxonomy" id="41880"/>
    <lineage>
        <taxon>Eukaryota</taxon>
        <taxon>Viridiplantae</taxon>
        <taxon>Chlorophyta</taxon>
        <taxon>Pseudoscourfieldiophyceae</taxon>
        <taxon>Pseudoscourfieldiales</taxon>
        <taxon>Pycnococcaceae</taxon>
        <taxon>Pycnococcus</taxon>
    </lineage>
</organism>
<sequence>MPAAALAYGGRLRVAGVQKKKAAPPLGSGKPKLTRQGQNAYHTALCIATCSNGKPCSHMACGIVPGTDGKNANAASAVPYCAQHMRNGDSGAVKAIPHPTNKHIGRILIATRDLPKGYRFAYWGTRGRWTPKGENAEFAMEFKPNCGVIDPTPHGGSLMQCAGHPGPDEARNLAWGDESFGTRYDDVVGRELRLCQPVPKGHQVVLNYGADWMKTRPGIPYSNIGTAKYPAPPAARLVRAAGRAALGQVNGTDNASKKQGSGKGKEN</sequence>
<dbReference type="OrthoDB" id="416542at2759"/>
<comment type="caution">
    <text evidence="3">The sequence shown here is derived from an EMBL/GenBank/DDBJ whole genome shotgun (WGS) entry which is preliminary data.</text>
</comment>
<evidence type="ECO:0000313" key="4">
    <source>
        <dbReference type="Proteomes" id="UP000660262"/>
    </source>
</evidence>